<dbReference type="EnsemblFungi" id="EJT73620">
    <property type="protein sequence ID" value="EJT73620"/>
    <property type="gene ID" value="GGTG_07476"/>
</dbReference>
<dbReference type="GO" id="GO:0006508">
    <property type="term" value="P:proteolysis"/>
    <property type="evidence" value="ECO:0007669"/>
    <property type="project" value="InterPro"/>
</dbReference>
<organism evidence="3">
    <name type="scientific">Gaeumannomyces tritici (strain R3-111a-1)</name>
    <name type="common">Wheat and barley take-all root rot fungus</name>
    <name type="synonym">Gaeumannomyces graminis var. tritici</name>
    <dbReference type="NCBI Taxonomy" id="644352"/>
    <lineage>
        <taxon>Eukaryota</taxon>
        <taxon>Fungi</taxon>
        <taxon>Dikarya</taxon>
        <taxon>Ascomycota</taxon>
        <taxon>Pezizomycotina</taxon>
        <taxon>Sordariomycetes</taxon>
        <taxon>Sordariomycetidae</taxon>
        <taxon>Magnaporthales</taxon>
        <taxon>Magnaporthaceae</taxon>
        <taxon>Gaeumannomyces</taxon>
    </lineage>
</organism>
<dbReference type="InterPro" id="IPR011600">
    <property type="entry name" value="Pept_C14_caspase"/>
</dbReference>
<dbReference type="GO" id="GO:0005737">
    <property type="term" value="C:cytoplasm"/>
    <property type="evidence" value="ECO:0007669"/>
    <property type="project" value="TreeGrafter"/>
</dbReference>
<dbReference type="VEuPathDB" id="FungiDB:GGTG_07476"/>
<evidence type="ECO:0000313" key="4">
    <source>
        <dbReference type="EnsemblFungi" id="EJT73620"/>
    </source>
</evidence>
<dbReference type="AlphaFoldDB" id="J3P1S8"/>
<dbReference type="GO" id="GO:0004197">
    <property type="term" value="F:cysteine-type endopeptidase activity"/>
    <property type="evidence" value="ECO:0007669"/>
    <property type="project" value="InterPro"/>
</dbReference>
<accession>J3P1S8</accession>
<dbReference type="EMBL" id="GL385398">
    <property type="protein sequence ID" value="EJT73620.1"/>
    <property type="molecule type" value="Genomic_DNA"/>
</dbReference>
<dbReference type="Proteomes" id="UP000006039">
    <property type="component" value="Unassembled WGS sequence"/>
</dbReference>
<reference evidence="4" key="5">
    <citation type="submission" date="2018-04" db="UniProtKB">
        <authorList>
            <consortium name="EnsemblFungi"/>
        </authorList>
    </citation>
    <scope>IDENTIFICATION</scope>
    <source>
        <strain evidence="4">R3-111a-1</strain>
    </source>
</reference>
<reference evidence="3" key="2">
    <citation type="submission" date="2010-07" db="EMBL/GenBank/DDBJ databases">
        <authorList>
            <consortium name="The Broad Institute Genome Sequencing Platform"/>
            <consortium name="Broad Institute Genome Sequencing Center for Infectious Disease"/>
            <person name="Ma L.-J."/>
            <person name="Dead R."/>
            <person name="Young S."/>
            <person name="Zeng Q."/>
            <person name="Koehrsen M."/>
            <person name="Alvarado L."/>
            <person name="Berlin A."/>
            <person name="Chapman S.B."/>
            <person name="Chen Z."/>
            <person name="Freedman E."/>
            <person name="Gellesch M."/>
            <person name="Goldberg J."/>
            <person name="Griggs A."/>
            <person name="Gujja S."/>
            <person name="Heilman E.R."/>
            <person name="Heiman D."/>
            <person name="Hepburn T."/>
            <person name="Howarth C."/>
            <person name="Jen D."/>
            <person name="Larson L."/>
            <person name="Mehta T."/>
            <person name="Neiman D."/>
            <person name="Pearson M."/>
            <person name="Roberts A."/>
            <person name="Saif S."/>
            <person name="Shea T."/>
            <person name="Shenoy N."/>
            <person name="Sisk P."/>
            <person name="Stolte C."/>
            <person name="Sykes S."/>
            <person name="Walk T."/>
            <person name="White J."/>
            <person name="Yandava C."/>
            <person name="Haas B."/>
            <person name="Nusbaum C."/>
            <person name="Birren B."/>
        </authorList>
    </citation>
    <scope>NUCLEOTIDE SEQUENCE</scope>
    <source>
        <strain evidence="3">R3-111a-1</strain>
    </source>
</reference>
<evidence type="ECO:0000313" key="3">
    <source>
        <dbReference type="EMBL" id="EJT73620.1"/>
    </source>
</evidence>
<gene>
    <name evidence="4" type="primary">20347934</name>
    <name evidence="3" type="ORF">GGTG_07476</name>
</gene>
<dbReference type="eggNOG" id="KOG1546">
    <property type="taxonomic scope" value="Eukaryota"/>
</dbReference>
<dbReference type="PANTHER" id="PTHR48104">
    <property type="entry name" value="METACASPASE-4"/>
    <property type="match status" value="1"/>
</dbReference>
<keyword evidence="5" id="KW-1185">Reference proteome</keyword>
<dbReference type="HOGENOM" id="CLU_016732_1_0_1"/>
<dbReference type="RefSeq" id="XP_009223564.1">
    <property type="nucleotide sequence ID" value="XM_009225300.1"/>
</dbReference>
<dbReference type="GeneID" id="20347934"/>
<comment type="similarity">
    <text evidence="1">Belongs to the peptidase C14B family.</text>
</comment>
<sequence>MAEGTGGKRSALLIGINEYHSVEMKDLKGCVADVATTEAFLREAAGITDITKLTSPTSAPKVLVPTLDNVHGAFQKLAREAAEGDFIYIHYSGHGTRLPTGFGTIKGRNVYDECLVLPVAGSTKLDYLRDVEVAFLLKQITDKGATVTFVLDCCHSGGATRDGDDIAKGVRGTDAASPSAFVERDPIGPAGALEESWRPPAPGDPGRGGVVVRHWMTASDRFSFLAACRTSQKAWEVPKDAEVRQGLLTTCLASVVNDKRLPGGLQKLSCDVVSNLVAGRLKSHPDRDLETVQDVVFGGRGDRAFFSAEPAPRPPVLVRAVEELGASKVKVMLDAGAAHGVAVDDEYAIYPAGSLLRNLTDYSAPLATCQVKTVDDFEARSLLQRGGAAPEKVQVGCVAVSVRDILKKHVLQPRGVKVLSAAAGEGPGPLDRTVQEVRDSIGRDNKLVQVVDTDEAFFTVRVRVDGSFVVSFKPGDSEASVEVGPAVGDLLARLAHLTIFYNLFNLPIDNVENTAGLEVRRIGFLEKGVTPPLPRPFSLDSRPSVRGLQPLPQPGSIDMVEGRCLGFEVSNTSFGAMYVELLDLEPSWKAGRMYPREGEAPIQLDRNEGTNFFIEAGISDQVPGCVQPNTFDRFLVLATPRSQLNFPLDILPELGGGGGGKTPPVFDGGDDGRSGRIPPQPAWCVRYLDMRTTEYEEPADS</sequence>
<dbReference type="InterPro" id="IPR050452">
    <property type="entry name" value="Metacaspase"/>
</dbReference>
<dbReference type="Pfam" id="PF00656">
    <property type="entry name" value="Peptidase_C14"/>
    <property type="match status" value="1"/>
</dbReference>
<reference evidence="4" key="4">
    <citation type="journal article" date="2015" name="G3 (Bethesda)">
        <title>Genome sequences of three phytopathogenic species of the Magnaporthaceae family of fungi.</title>
        <authorList>
            <person name="Okagaki L.H."/>
            <person name="Nunes C.C."/>
            <person name="Sailsbery J."/>
            <person name="Clay B."/>
            <person name="Brown D."/>
            <person name="John T."/>
            <person name="Oh Y."/>
            <person name="Young N."/>
            <person name="Fitzgerald M."/>
            <person name="Haas B.J."/>
            <person name="Zeng Q."/>
            <person name="Young S."/>
            <person name="Adiconis X."/>
            <person name="Fan L."/>
            <person name="Levin J.Z."/>
            <person name="Mitchell T.K."/>
            <person name="Okubara P.A."/>
            <person name="Farman M.L."/>
            <person name="Kohn L.M."/>
            <person name="Birren B."/>
            <person name="Ma L.-J."/>
            <person name="Dean R.A."/>
        </authorList>
    </citation>
    <scope>NUCLEOTIDE SEQUENCE</scope>
    <source>
        <strain evidence="4">R3-111a-1</strain>
    </source>
</reference>
<dbReference type="Gene3D" id="3.40.50.1460">
    <property type="match status" value="1"/>
</dbReference>
<feature type="domain" description="Peptidase C14 caspase" evidence="2">
    <location>
        <begin position="9"/>
        <end position="260"/>
    </location>
</feature>
<evidence type="ECO:0000256" key="1">
    <source>
        <dbReference type="ARBA" id="ARBA00009005"/>
    </source>
</evidence>
<reference evidence="5" key="1">
    <citation type="submission" date="2010-07" db="EMBL/GenBank/DDBJ databases">
        <title>The genome sequence of Gaeumannomyces graminis var. tritici strain R3-111a-1.</title>
        <authorList>
            <consortium name="The Broad Institute Genome Sequencing Platform"/>
            <person name="Ma L.-J."/>
            <person name="Dead R."/>
            <person name="Young S."/>
            <person name="Zeng Q."/>
            <person name="Koehrsen M."/>
            <person name="Alvarado L."/>
            <person name="Berlin A."/>
            <person name="Chapman S.B."/>
            <person name="Chen Z."/>
            <person name="Freedman E."/>
            <person name="Gellesch M."/>
            <person name="Goldberg J."/>
            <person name="Griggs A."/>
            <person name="Gujja S."/>
            <person name="Heilman E.R."/>
            <person name="Heiman D."/>
            <person name="Hepburn T."/>
            <person name="Howarth C."/>
            <person name="Jen D."/>
            <person name="Larson L."/>
            <person name="Mehta T."/>
            <person name="Neiman D."/>
            <person name="Pearson M."/>
            <person name="Roberts A."/>
            <person name="Saif S."/>
            <person name="Shea T."/>
            <person name="Shenoy N."/>
            <person name="Sisk P."/>
            <person name="Stolte C."/>
            <person name="Sykes S."/>
            <person name="Walk T."/>
            <person name="White J."/>
            <person name="Yandava C."/>
            <person name="Haas B."/>
            <person name="Nusbaum C."/>
            <person name="Birren B."/>
        </authorList>
    </citation>
    <scope>NUCLEOTIDE SEQUENCE [LARGE SCALE GENOMIC DNA]</scope>
    <source>
        <strain evidence="5">R3-111a-1</strain>
    </source>
</reference>
<proteinExistence type="inferred from homology"/>
<reference evidence="3" key="3">
    <citation type="submission" date="2010-09" db="EMBL/GenBank/DDBJ databases">
        <title>Annotation of Gaeumannomyces graminis var. tritici R3-111a-1.</title>
        <authorList>
            <consortium name="The Broad Institute Genome Sequencing Platform"/>
            <person name="Ma L.-J."/>
            <person name="Dead R."/>
            <person name="Young S.K."/>
            <person name="Zeng Q."/>
            <person name="Gargeya S."/>
            <person name="Fitzgerald M."/>
            <person name="Haas B."/>
            <person name="Abouelleil A."/>
            <person name="Alvarado L."/>
            <person name="Arachchi H.M."/>
            <person name="Berlin A."/>
            <person name="Brown A."/>
            <person name="Chapman S.B."/>
            <person name="Chen Z."/>
            <person name="Dunbar C."/>
            <person name="Freedman E."/>
            <person name="Gearin G."/>
            <person name="Gellesch M."/>
            <person name="Goldberg J."/>
            <person name="Griggs A."/>
            <person name="Gujja S."/>
            <person name="Heiman D."/>
            <person name="Howarth C."/>
            <person name="Larson L."/>
            <person name="Lui A."/>
            <person name="MacDonald P.J.P."/>
            <person name="Mehta T."/>
            <person name="Montmayeur A."/>
            <person name="Murphy C."/>
            <person name="Neiman D."/>
            <person name="Pearson M."/>
            <person name="Priest M."/>
            <person name="Roberts A."/>
            <person name="Saif S."/>
            <person name="Shea T."/>
            <person name="Shenoy N."/>
            <person name="Sisk P."/>
            <person name="Stolte C."/>
            <person name="Sykes S."/>
            <person name="Yandava C."/>
            <person name="Wortman J."/>
            <person name="Nusbaum C."/>
            <person name="Birren B."/>
        </authorList>
    </citation>
    <scope>NUCLEOTIDE SEQUENCE</scope>
    <source>
        <strain evidence="3">R3-111a-1</strain>
    </source>
</reference>
<dbReference type="PANTHER" id="PTHR48104:SF30">
    <property type="entry name" value="METACASPASE-1"/>
    <property type="match status" value="1"/>
</dbReference>
<dbReference type="OrthoDB" id="3223806at2759"/>
<name>J3P1S8_GAET3</name>
<evidence type="ECO:0000259" key="2">
    <source>
        <dbReference type="Pfam" id="PF00656"/>
    </source>
</evidence>
<protein>
    <recommendedName>
        <fullName evidence="2">Peptidase C14 caspase domain-containing protein</fullName>
    </recommendedName>
</protein>
<evidence type="ECO:0000313" key="5">
    <source>
        <dbReference type="Proteomes" id="UP000006039"/>
    </source>
</evidence>